<organism evidence="3 4">
    <name type="scientific">Paradevosia shaoguanensis</name>
    <dbReference type="NCBI Taxonomy" id="1335043"/>
    <lineage>
        <taxon>Bacteria</taxon>
        <taxon>Pseudomonadati</taxon>
        <taxon>Pseudomonadota</taxon>
        <taxon>Alphaproteobacteria</taxon>
        <taxon>Hyphomicrobiales</taxon>
        <taxon>Devosiaceae</taxon>
        <taxon>Paradevosia</taxon>
    </lineage>
</organism>
<dbReference type="Pfam" id="PF13561">
    <property type="entry name" value="adh_short_C2"/>
    <property type="match status" value="1"/>
</dbReference>
<accession>A0AA41UBN7</accession>
<evidence type="ECO:0000256" key="1">
    <source>
        <dbReference type="ARBA" id="ARBA00006484"/>
    </source>
</evidence>
<comment type="caution">
    <text evidence="3">The sequence shown here is derived from an EMBL/GenBank/DDBJ whole genome shotgun (WGS) entry which is preliminary data.</text>
</comment>
<reference evidence="3" key="1">
    <citation type="submission" date="2022-03" db="EMBL/GenBank/DDBJ databases">
        <title>The complete genome sequence of a Methyloterrigena soli.</title>
        <authorList>
            <person name="Zi Z."/>
        </authorList>
    </citation>
    <scope>NUCLEOTIDE SEQUENCE</scope>
    <source>
        <strain evidence="3">M48</strain>
    </source>
</reference>
<evidence type="ECO:0000313" key="4">
    <source>
        <dbReference type="Proteomes" id="UP001156140"/>
    </source>
</evidence>
<proteinExistence type="inferred from homology"/>
<gene>
    <name evidence="3" type="ORF">ML536_12815</name>
</gene>
<dbReference type="SUPFAM" id="SSF51735">
    <property type="entry name" value="NAD(P)-binding Rossmann-fold domains"/>
    <property type="match status" value="1"/>
</dbReference>
<keyword evidence="4" id="KW-1185">Reference proteome</keyword>
<comment type="similarity">
    <text evidence="1">Belongs to the short-chain dehydrogenases/reductases (SDR) family.</text>
</comment>
<dbReference type="EMBL" id="JALAZD010000001">
    <property type="protein sequence ID" value="MCI0127708.1"/>
    <property type="molecule type" value="Genomic_DNA"/>
</dbReference>
<dbReference type="CDD" id="cd05233">
    <property type="entry name" value="SDR_c"/>
    <property type="match status" value="1"/>
</dbReference>
<sequence length="261" mass="27255">MLLKDKVAVIHGAGGHIGGAVARAFARDGAEVFLTGRHRDKVERVAADIAAAGGKAHVAEVDATDKAAIEQHLADLVAQTGQLDISFNAISVFGHLQGTPMVEMTEENFSLPPLTAIKTNFLTTTAAARHMIARRSGVILTMSSTAAGLSGRDRVFHTTGGFAVACTAVEALSRTLAGEVGKHNIRVICLRSDALPETWPLEGRPPEIAEVEKYMNAGTARGLLPRLSEIADAASFAASSRAAAMTGTILNLTCGSVMDSN</sequence>
<dbReference type="AlphaFoldDB" id="A0AA41UBN7"/>
<evidence type="ECO:0000256" key="2">
    <source>
        <dbReference type="ARBA" id="ARBA00023002"/>
    </source>
</evidence>
<dbReference type="PANTHER" id="PTHR43669:SF3">
    <property type="entry name" value="ALCOHOL DEHYDROGENASE, PUTATIVE (AFU_ORTHOLOGUE AFUA_3G03445)-RELATED"/>
    <property type="match status" value="1"/>
</dbReference>
<dbReference type="Gene3D" id="3.40.50.720">
    <property type="entry name" value="NAD(P)-binding Rossmann-like Domain"/>
    <property type="match status" value="1"/>
</dbReference>
<dbReference type="InterPro" id="IPR036291">
    <property type="entry name" value="NAD(P)-bd_dom_sf"/>
</dbReference>
<protein>
    <submittedName>
        <fullName evidence="3">SDR family oxidoreductase</fullName>
    </submittedName>
</protein>
<name>A0AA41UBN7_9HYPH</name>
<dbReference type="PRINTS" id="PR00081">
    <property type="entry name" value="GDHRDH"/>
</dbReference>
<keyword evidence="2" id="KW-0560">Oxidoreductase</keyword>
<dbReference type="RefSeq" id="WP_281736101.1">
    <property type="nucleotide sequence ID" value="NZ_JAKETQ010000001.1"/>
</dbReference>
<dbReference type="GO" id="GO:0016491">
    <property type="term" value="F:oxidoreductase activity"/>
    <property type="evidence" value="ECO:0007669"/>
    <property type="project" value="UniProtKB-KW"/>
</dbReference>
<dbReference type="Proteomes" id="UP001156140">
    <property type="component" value="Unassembled WGS sequence"/>
</dbReference>
<dbReference type="InterPro" id="IPR002347">
    <property type="entry name" value="SDR_fam"/>
</dbReference>
<dbReference type="PANTHER" id="PTHR43669">
    <property type="entry name" value="5-KETO-D-GLUCONATE 5-REDUCTASE"/>
    <property type="match status" value="1"/>
</dbReference>
<evidence type="ECO:0000313" key="3">
    <source>
        <dbReference type="EMBL" id="MCI0127708.1"/>
    </source>
</evidence>